<proteinExistence type="predicted"/>
<dbReference type="KEGG" id="dwd:DSCW_18210"/>
<protein>
    <recommendedName>
        <fullName evidence="3">DUF4054 domain-containing protein</fullName>
    </recommendedName>
</protein>
<name>A0A5K7Z7F1_9BACT</name>
<dbReference type="RefSeq" id="WP_155303442.1">
    <property type="nucleotide sequence ID" value="NZ_AP021875.1"/>
</dbReference>
<dbReference type="AlphaFoldDB" id="A0A5K7Z7F1"/>
<reference evidence="1 2" key="1">
    <citation type="submission" date="2019-11" db="EMBL/GenBank/DDBJ databases">
        <title>Comparative genomics of hydrocarbon-degrading Desulfosarcina strains.</title>
        <authorList>
            <person name="Watanabe M."/>
            <person name="Kojima H."/>
            <person name="Fukui M."/>
        </authorList>
    </citation>
    <scope>NUCLEOTIDE SEQUENCE [LARGE SCALE GENOMIC DNA]</scope>
    <source>
        <strain evidence="1 2">PP31</strain>
    </source>
</reference>
<gene>
    <name evidence="1" type="ORF">DSCW_18210</name>
</gene>
<evidence type="ECO:0000313" key="1">
    <source>
        <dbReference type="EMBL" id="BBO74404.1"/>
    </source>
</evidence>
<dbReference type="Pfam" id="PF13262">
    <property type="entry name" value="DUF4054"/>
    <property type="match status" value="1"/>
</dbReference>
<accession>A0A5K7Z7F1</accession>
<sequence length="115" mass="12263">MSDTNAANVLAIAPELDGASQASWDLILADVATLITESAWGAKQEMAQRYLAAHKLSMIAKSESGPAVASEKTGDVSTTYAVPGSNADDLDETKYGREYKRLRRCTVAGIMTVRP</sequence>
<keyword evidence="2" id="KW-1185">Reference proteome</keyword>
<dbReference type="InterPro" id="IPR025127">
    <property type="entry name" value="DUF4054"/>
</dbReference>
<evidence type="ECO:0000313" key="2">
    <source>
        <dbReference type="Proteomes" id="UP000427769"/>
    </source>
</evidence>
<dbReference type="Proteomes" id="UP000427769">
    <property type="component" value="Chromosome"/>
</dbReference>
<dbReference type="EMBL" id="AP021875">
    <property type="protein sequence ID" value="BBO74404.1"/>
    <property type="molecule type" value="Genomic_DNA"/>
</dbReference>
<evidence type="ECO:0008006" key="3">
    <source>
        <dbReference type="Google" id="ProtNLM"/>
    </source>
</evidence>
<organism evidence="1 2">
    <name type="scientific">Desulfosarcina widdelii</name>
    <dbReference type="NCBI Taxonomy" id="947919"/>
    <lineage>
        <taxon>Bacteria</taxon>
        <taxon>Pseudomonadati</taxon>
        <taxon>Thermodesulfobacteriota</taxon>
        <taxon>Desulfobacteria</taxon>
        <taxon>Desulfobacterales</taxon>
        <taxon>Desulfosarcinaceae</taxon>
        <taxon>Desulfosarcina</taxon>
    </lineage>
</organism>